<dbReference type="AlphaFoldDB" id="A0AAI8W1V3"/>
<organism evidence="2 3">
    <name type="scientific">Lecanosticta acicola</name>
    <dbReference type="NCBI Taxonomy" id="111012"/>
    <lineage>
        <taxon>Eukaryota</taxon>
        <taxon>Fungi</taxon>
        <taxon>Dikarya</taxon>
        <taxon>Ascomycota</taxon>
        <taxon>Pezizomycotina</taxon>
        <taxon>Dothideomycetes</taxon>
        <taxon>Dothideomycetidae</taxon>
        <taxon>Mycosphaerellales</taxon>
        <taxon>Mycosphaerellaceae</taxon>
        <taxon>Lecanosticta</taxon>
    </lineage>
</organism>
<reference evidence="2" key="1">
    <citation type="submission" date="2023-11" db="EMBL/GenBank/DDBJ databases">
        <authorList>
            <person name="Alioto T."/>
            <person name="Alioto T."/>
            <person name="Gomez Garrido J."/>
        </authorList>
    </citation>
    <scope>NUCLEOTIDE SEQUENCE</scope>
</reference>
<keyword evidence="3" id="KW-1185">Reference proteome</keyword>
<accession>A0AAI8W1V3</accession>
<feature type="region of interest" description="Disordered" evidence="1">
    <location>
        <begin position="214"/>
        <end position="261"/>
    </location>
</feature>
<comment type="caution">
    <text evidence="2">The sequence shown here is derived from an EMBL/GenBank/DDBJ whole genome shotgun (WGS) entry which is preliminary data.</text>
</comment>
<protein>
    <submittedName>
        <fullName evidence="2">Uncharacterized protein</fullName>
    </submittedName>
</protein>
<evidence type="ECO:0000313" key="3">
    <source>
        <dbReference type="Proteomes" id="UP001296104"/>
    </source>
</evidence>
<name>A0AAI8W1V3_9PEZI</name>
<gene>
    <name evidence="2" type="ORF">LECACI_7A000322</name>
</gene>
<feature type="compositionally biased region" description="Basic and acidic residues" evidence="1">
    <location>
        <begin position="1"/>
        <end position="10"/>
    </location>
</feature>
<feature type="compositionally biased region" description="Low complexity" evidence="1">
    <location>
        <begin position="218"/>
        <end position="237"/>
    </location>
</feature>
<dbReference type="Proteomes" id="UP001296104">
    <property type="component" value="Unassembled WGS sequence"/>
</dbReference>
<proteinExistence type="predicted"/>
<feature type="region of interest" description="Disordered" evidence="1">
    <location>
        <begin position="1"/>
        <end position="23"/>
    </location>
</feature>
<sequence>MSLPPHHEASDGGDEDGTANGPAMAITLPASLLELDLTTLQELLRRTGANMQSLRNVTGPMGSTVELLASSHPFDEDDDDEDEYRPPRSSRQRARRWDHSPETLRIERDLDLAADQQITAEHQLRAMPTNEHRRRQRARRMYISPDFIRRAREDLEDDKELMAALGKVADVHLSYEGMIHMAHGYFGAEEAVNERDVRYINGFGFSVAHPAGMGDGSSGSSELSSITSDSDESTGSTSKRRVASSAEIPGGRRKLSLQMISHERMDRDTDYENLVGRRYQM</sequence>
<feature type="region of interest" description="Disordered" evidence="1">
    <location>
        <begin position="71"/>
        <end position="100"/>
    </location>
</feature>
<evidence type="ECO:0000256" key="1">
    <source>
        <dbReference type="SAM" id="MobiDB-lite"/>
    </source>
</evidence>
<dbReference type="EMBL" id="CAVMBE010000001">
    <property type="protein sequence ID" value="CAK3762709.1"/>
    <property type="molecule type" value="Genomic_DNA"/>
</dbReference>
<evidence type="ECO:0000313" key="2">
    <source>
        <dbReference type="EMBL" id="CAK3762709.1"/>
    </source>
</evidence>